<dbReference type="EMBL" id="PXYY01000012">
    <property type="protein sequence ID" value="PSJ80925.1"/>
    <property type="molecule type" value="Genomic_DNA"/>
</dbReference>
<dbReference type="OrthoDB" id="9807082at2"/>
<dbReference type="InterPro" id="IPR052017">
    <property type="entry name" value="TSUP"/>
</dbReference>
<evidence type="ECO:0000256" key="1">
    <source>
        <dbReference type="ARBA" id="ARBA00004651"/>
    </source>
</evidence>
<feature type="transmembrane region" description="Helical" evidence="8">
    <location>
        <begin position="12"/>
        <end position="35"/>
    </location>
</feature>
<evidence type="ECO:0000313" key="9">
    <source>
        <dbReference type="EMBL" id="PSJ80925.1"/>
    </source>
</evidence>
<proteinExistence type="inferred from homology"/>
<dbReference type="GO" id="GO:0005886">
    <property type="term" value="C:plasma membrane"/>
    <property type="evidence" value="ECO:0007669"/>
    <property type="project" value="UniProtKB-SubCell"/>
</dbReference>
<sequence length="254" mass="26768">MEIDFTIGQYLLIGFLGIVAGIINMMAGGGSNLILPMLMMFGVPADVANGTNRVSVLLQSVSGTHGFHKAGKLPTYDLRGIMVPMMFGGIAGALFASFAPMDILKPLLLLTMLGVAAVVAFKPNLLLRKPGTQPIRVADKPNSRYALFLVGMYGGFVQAAAGFLLLPALAGLLKYDLVRANALKVCCTLGFTAVALAIFVARGQVMWDVGLVLALSSALGARLGVKTAIKLQPETLRKILFAMTLAAVVLAFLK</sequence>
<keyword evidence="10" id="KW-1185">Reference proteome</keyword>
<evidence type="ECO:0000256" key="5">
    <source>
        <dbReference type="ARBA" id="ARBA00022692"/>
    </source>
</evidence>
<keyword evidence="5 8" id="KW-0812">Transmembrane</keyword>
<name>A0A2P7U1W4_9NEIS</name>
<feature type="transmembrane region" description="Helical" evidence="8">
    <location>
        <begin position="107"/>
        <end position="125"/>
    </location>
</feature>
<comment type="subcellular location">
    <subcellularLocation>
        <location evidence="1 8">Cell membrane</location>
        <topology evidence="1 8">Multi-pass membrane protein</topology>
    </subcellularLocation>
</comment>
<keyword evidence="7 8" id="KW-0472">Membrane</keyword>
<dbReference type="RefSeq" id="WP_106740628.1">
    <property type="nucleotide sequence ID" value="NZ_PXYY01000012.1"/>
</dbReference>
<keyword evidence="3" id="KW-0813">Transport</keyword>
<dbReference type="InterPro" id="IPR002781">
    <property type="entry name" value="TM_pro_TauE-like"/>
</dbReference>
<feature type="transmembrane region" description="Helical" evidence="8">
    <location>
        <begin position="81"/>
        <end position="100"/>
    </location>
</feature>
<evidence type="ECO:0000256" key="4">
    <source>
        <dbReference type="ARBA" id="ARBA00022475"/>
    </source>
</evidence>
<keyword evidence="6 8" id="KW-1133">Transmembrane helix</keyword>
<keyword evidence="4 8" id="KW-1003">Cell membrane</keyword>
<dbReference type="Pfam" id="PF01925">
    <property type="entry name" value="TauE"/>
    <property type="match status" value="1"/>
</dbReference>
<comment type="caution">
    <text evidence="9">The sequence shown here is derived from an EMBL/GenBank/DDBJ whole genome shotgun (WGS) entry which is preliminary data.</text>
</comment>
<dbReference type="AlphaFoldDB" id="A0A2P7U1W4"/>
<evidence type="ECO:0000256" key="2">
    <source>
        <dbReference type="ARBA" id="ARBA00009142"/>
    </source>
</evidence>
<evidence type="ECO:0000256" key="8">
    <source>
        <dbReference type="RuleBase" id="RU363041"/>
    </source>
</evidence>
<evidence type="ECO:0000256" key="3">
    <source>
        <dbReference type="ARBA" id="ARBA00022448"/>
    </source>
</evidence>
<evidence type="ECO:0000256" key="6">
    <source>
        <dbReference type="ARBA" id="ARBA00022989"/>
    </source>
</evidence>
<protein>
    <recommendedName>
        <fullName evidence="8">Probable membrane transporter protein</fullName>
    </recommendedName>
</protein>
<reference evidence="9 10" key="1">
    <citation type="submission" date="2018-03" db="EMBL/GenBank/DDBJ databases">
        <title>Neisseria weixii sp. nov., isolated from the intestinal contents of Tibetan Plateau pika (Ochotona curzoniae) in Yushu, Qinghai Province, China.</title>
        <authorList>
            <person name="Gui Z."/>
        </authorList>
    </citation>
    <scope>NUCLEOTIDE SEQUENCE [LARGE SCALE GENOMIC DNA]</scope>
    <source>
        <strain evidence="9 10">ATCC 51483</strain>
    </source>
</reference>
<comment type="similarity">
    <text evidence="2 8">Belongs to the 4-toluene sulfonate uptake permease (TSUP) (TC 2.A.102) family.</text>
</comment>
<gene>
    <name evidence="9" type="ORF">C7N83_03320</name>
</gene>
<accession>A0A2P7U1W4</accession>
<dbReference type="PANTHER" id="PTHR30269:SF0">
    <property type="entry name" value="MEMBRANE TRANSPORTER PROTEIN YFCA-RELATED"/>
    <property type="match status" value="1"/>
</dbReference>
<dbReference type="Proteomes" id="UP000241868">
    <property type="component" value="Unassembled WGS sequence"/>
</dbReference>
<feature type="transmembrane region" description="Helical" evidence="8">
    <location>
        <begin position="182"/>
        <end position="199"/>
    </location>
</feature>
<feature type="transmembrane region" description="Helical" evidence="8">
    <location>
        <begin position="205"/>
        <end position="223"/>
    </location>
</feature>
<evidence type="ECO:0000313" key="10">
    <source>
        <dbReference type="Proteomes" id="UP000241868"/>
    </source>
</evidence>
<organism evidence="9 10">
    <name type="scientific">Neisseria iguanae</name>
    <dbReference type="NCBI Taxonomy" id="90242"/>
    <lineage>
        <taxon>Bacteria</taxon>
        <taxon>Pseudomonadati</taxon>
        <taxon>Pseudomonadota</taxon>
        <taxon>Betaproteobacteria</taxon>
        <taxon>Neisseriales</taxon>
        <taxon>Neisseriaceae</taxon>
        <taxon>Neisseria</taxon>
    </lineage>
</organism>
<evidence type="ECO:0000256" key="7">
    <source>
        <dbReference type="ARBA" id="ARBA00023136"/>
    </source>
</evidence>
<feature type="transmembrane region" description="Helical" evidence="8">
    <location>
        <begin position="145"/>
        <end position="170"/>
    </location>
</feature>
<feature type="transmembrane region" description="Helical" evidence="8">
    <location>
        <begin position="235"/>
        <end position="253"/>
    </location>
</feature>
<dbReference type="PANTHER" id="PTHR30269">
    <property type="entry name" value="TRANSMEMBRANE PROTEIN YFCA"/>
    <property type="match status" value="1"/>
</dbReference>